<feature type="region of interest" description="Disordered" evidence="8">
    <location>
        <begin position="190"/>
        <end position="272"/>
    </location>
</feature>
<sequence length="272" mass="30359">MNPRDVLNKRFEKGFGYKQEDVDSYLREVSAALAAALKDRDEQEAKIIKLVDKINEYRSDESAIGNALLVAQKQASRIIAEAKEEASKLVSEAQARRDAMIAEITSDCETIKRSQIEKIAVAVSQESAKLEAVKALAEDKIKEQTQKLLKLKAEVSDFKGRLLGLYEEQIKLAAQLPDITDEELNALVSPEVTVPETASVPPEEEASAPEEAPNQEASRHEDIPFEQPKARSERKDAENMPFGFTESGAKHIDNPFGELKFGQNRNRSKNHR</sequence>
<evidence type="ECO:0000313" key="10">
    <source>
        <dbReference type="Proteomes" id="UP000823960"/>
    </source>
</evidence>
<evidence type="ECO:0000256" key="7">
    <source>
        <dbReference type="SAM" id="Coils"/>
    </source>
</evidence>
<evidence type="ECO:0000256" key="6">
    <source>
        <dbReference type="ARBA" id="ARBA00023306"/>
    </source>
</evidence>
<feature type="coiled-coil region" evidence="7">
    <location>
        <begin position="127"/>
        <end position="161"/>
    </location>
</feature>
<dbReference type="NCBIfam" id="TIGR03544">
    <property type="entry name" value="DivI1A_domain"/>
    <property type="match status" value="1"/>
</dbReference>
<dbReference type="GO" id="GO:0051301">
    <property type="term" value="P:cell division"/>
    <property type="evidence" value="ECO:0007669"/>
    <property type="project" value="UniProtKB-KW"/>
</dbReference>
<dbReference type="PANTHER" id="PTHR35794:SF2">
    <property type="entry name" value="CELL DIVISION PROTEIN DIVIVA"/>
    <property type="match status" value="1"/>
</dbReference>
<feature type="compositionally biased region" description="Low complexity" evidence="8">
    <location>
        <begin position="190"/>
        <end position="201"/>
    </location>
</feature>
<comment type="subcellular location">
    <subcellularLocation>
        <location evidence="1">Cytoplasm</location>
    </subcellularLocation>
</comment>
<dbReference type="InterPro" id="IPR007793">
    <property type="entry name" value="DivIVA_fam"/>
</dbReference>
<evidence type="ECO:0000256" key="1">
    <source>
        <dbReference type="ARBA" id="ARBA00004496"/>
    </source>
</evidence>
<dbReference type="GO" id="GO:0005737">
    <property type="term" value="C:cytoplasm"/>
    <property type="evidence" value="ECO:0007669"/>
    <property type="project" value="UniProtKB-SubCell"/>
</dbReference>
<evidence type="ECO:0000256" key="5">
    <source>
        <dbReference type="ARBA" id="ARBA00023054"/>
    </source>
</evidence>
<evidence type="ECO:0000256" key="8">
    <source>
        <dbReference type="SAM" id="MobiDB-lite"/>
    </source>
</evidence>
<comment type="caution">
    <text evidence="9">The sequence shown here is derived from an EMBL/GenBank/DDBJ whole genome shotgun (WGS) entry which is preliminary data.</text>
</comment>
<name>A0A9D1NS88_9FIRM</name>
<keyword evidence="6" id="KW-0131">Cell cycle</keyword>
<feature type="compositionally biased region" description="Basic and acidic residues" evidence="8">
    <location>
        <begin position="217"/>
        <end position="238"/>
    </location>
</feature>
<organism evidence="9 10">
    <name type="scientific">Candidatus Faeciplasma avium</name>
    <dbReference type="NCBI Taxonomy" id="2840798"/>
    <lineage>
        <taxon>Bacteria</taxon>
        <taxon>Bacillati</taxon>
        <taxon>Bacillota</taxon>
        <taxon>Clostridia</taxon>
        <taxon>Eubacteriales</taxon>
        <taxon>Oscillospiraceae</taxon>
        <taxon>Oscillospiraceae incertae sedis</taxon>
        <taxon>Candidatus Faeciplasma</taxon>
    </lineage>
</organism>
<dbReference type="InterPro" id="IPR019933">
    <property type="entry name" value="DivIVA_domain"/>
</dbReference>
<dbReference type="EMBL" id="DVOL01000092">
    <property type="protein sequence ID" value="HIV11301.1"/>
    <property type="molecule type" value="Genomic_DNA"/>
</dbReference>
<gene>
    <name evidence="9" type="ORF">IAD28_06395</name>
</gene>
<reference evidence="9" key="1">
    <citation type="submission" date="2020-10" db="EMBL/GenBank/DDBJ databases">
        <authorList>
            <person name="Gilroy R."/>
        </authorList>
    </citation>
    <scope>NUCLEOTIDE SEQUENCE</scope>
    <source>
        <strain evidence="9">1370</strain>
    </source>
</reference>
<comment type="similarity">
    <text evidence="2">Belongs to the DivIVA family.</text>
</comment>
<evidence type="ECO:0000313" key="9">
    <source>
        <dbReference type="EMBL" id="HIV11301.1"/>
    </source>
</evidence>
<protein>
    <submittedName>
        <fullName evidence="9">DivIVA domain-containing protein</fullName>
    </submittedName>
</protein>
<dbReference type="AlphaFoldDB" id="A0A9D1NS88"/>
<evidence type="ECO:0000256" key="2">
    <source>
        <dbReference type="ARBA" id="ARBA00009008"/>
    </source>
</evidence>
<feature type="coiled-coil region" evidence="7">
    <location>
        <begin position="26"/>
        <end position="103"/>
    </location>
</feature>
<dbReference type="Pfam" id="PF05103">
    <property type="entry name" value="DivIVA"/>
    <property type="match status" value="1"/>
</dbReference>
<reference evidence="9" key="2">
    <citation type="journal article" date="2021" name="PeerJ">
        <title>Extensive microbial diversity within the chicken gut microbiome revealed by metagenomics and culture.</title>
        <authorList>
            <person name="Gilroy R."/>
            <person name="Ravi A."/>
            <person name="Getino M."/>
            <person name="Pursley I."/>
            <person name="Horton D.L."/>
            <person name="Alikhan N.F."/>
            <person name="Baker D."/>
            <person name="Gharbi K."/>
            <person name="Hall N."/>
            <person name="Watson M."/>
            <person name="Adriaenssens E.M."/>
            <person name="Foster-Nyarko E."/>
            <person name="Jarju S."/>
            <person name="Secka A."/>
            <person name="Antonio M."/>
            <person name="Oren A."/>
            <person name="Chaudhuri R.R."/>
            <person name="La Ragione R."/>
            <person name="Hildebrand F."/>
            <person name="Pallen M.J."/>
        </authorList>
    </citation>
    <scope>NUCLEOTIDE SEQUENCE</scope>
    <source>
        <strain evidence="9">1370</strain>
    </source>
</reference>
<keyword evidence="5 7" id="KW-0175">Coiled coil</keyword>
<dbReference type="Proteomes" id="UP000823960">
    <property type="component" value="Unassembled WGS sequence"/>
</dbReference>
<evidence type="ECO:0000256" key="4">
    <source>
        <dbReference type="ARBA" id="ARBA00022618"/>
    </source>
</evidence>
<keyword evidence="3" id="KW-0963">Cytoplasm</keyword>
<dbReference type="Gene3D" id="6.10.250.660">
    <property type="match status" value="1"/>
</dbReference>
<accession>A0A9D1NS88</accession>
<keyword evidence="4" id="KW-0132">Cell division</keyword>
<dbReference type="PANTHER" id="PTHR35794">
    <property type="entry name" value="CELL DIVISION PROTEIN DIVIVA"/>
    <property type="match status" value="1"/>
</dbReference>
<evidence type="ECO:0000256" key="3">
    <source>
        <dbReference type="ARBA" id="ARBA00022490"/>
    </source>
</evidence>
<proteinExistence type="inferred from homology"/>